<feature type="compositionally biased region" description="Low complexity" evidence="1">
    <location>
        <begin position="54"/>
        <end position="67"/>
    </location>
</feature>
<sequence>MERLEARRGQAGRGRLAPQQAVRPVGGAGAPPPLGEGRRGRRAERLKEARRRQAGQGRLASQQAASSVGEAGAVQLTAELGGLRAARWMAAPRRPGGREQAIAPVVGAGQAGAQCAAAPRVRPADVVASAVQREPHQGAARREAPHAA</sequence>
<dbReference type="RefSeq" id="WP_308432047.1">
    <property type="nucleotide sequence ID" value="NZ_BNCG01000011.1"/>
</dbReference>
<protein>
    <submittedName>
        <fullName evidence="2">Uncharacterized protein</fullName>
    </submittedName>
</protein>
<proteinExistence type="predicted"/>
<evidence type="ECO:0000256" key="1">
    <source>
        <dbReference type="SAM" id="MobiDB-lite"/>
    </source>
</evidence>
<organism evidence="2 3">
    <name type="scientific">Camelimonas fluminis</name>
    <dbReference type="NCBI Taxonomy" id="1576911"/>
    <lineage>
        <taxon>Bacteria</taxon>
        <taxon>Pseudomonadati</taxon>
        <taxon>Pseudomonadota</taxon>
        <taxon>Alphaproteobacteria</taxon>
        <taxon>Hyphomicrobiales</taxon>
        <taxon>Chelatococcaceae</taxon>
        <taxon>Camelimonas</taxon>
    </lineage>
</organism>
<feature type="region of interest" description="Disordered" evidence="1">
    <location>
        <begin position="1"/>
        <end position="69"/>
    </location>
</feature>
<dbReference type="Proteomes" id="UP001595704">
    <property type="component" value="Unassembled WGS sequence"/>
</dbReference>
<name>A0ABV7UNP5_9HYPH</name>
<accession>A0ABV7UNP5</accession>
<comment type="caution">
    <text evidence="2">The sequence shown here is derived from an EMBL/GenBank/DDBJ whole genome shotgun (WGS) entry which is preliminary data.</text>
</comment>
<evidence type="ECO:0000313" key="2">
    <source>
        <dbReference type="EMBL" id="MFC3640098.1"/>
    </source>
</evidence>
<feature type="compositionally biased region" description="Low complexity" evidence="1">
    <location>
        <begin position="13"/>
        <end position="25"/>
    </location>
</feature>
<evidence type="ECO:0000313" key="3">
    <source>
        <dbReference type="Proteomes" id="UP001595704"/>
    </source>
</evidence>
<feature type="compositionally biased region" description="Basic residues" evidence="1">
    <location>
        <begin position="39"/>
        <end position="53"/>
    </location>
</feature>
<dbReference type="EMBL" id="JBHRYC010000113">
    <property type="protein sequence ID" value="MFC3640098.1"/>
    <property type="molecule type" value="Genomic_DNA"/>
</dbReference>
<gene>
    <name evidence="2" type="ORF">ACFONL_22415</name>
</gene>
<reference evidence="3" key="1">
    <citation type="journal article" date="2019" name="Int. J. Syst. Evol. Microbiol.">
        <title>The Global Catalogue of Microorganisms (GCM) 10K type strain sequencing project: providing services to taxonomists for standard genome sequencing and annotation.</title>
        <authorList>
            <consortium name="The Broad Institute Genomics Platform"/>
            <consortium name="The Broad Institute Genome Sequencing Center for Infectious Disease"/>
            <person name="Wu L."/>
            <person name="Ma J."/>
        </authorList>
    </citation>
    <scope>NUCLEOTIDE SEQUENCE [LARGE SCALE GENOMIC DNA]</scope>
    <source>
        <strain evidence="3">KCTC 42282</strain>
    </source>
</reference>
<keyword evidence="3" id="KW-1185">Reference proteome</keyword>